<organism evidence="2 3">
    <name type="scientific">Caerostris darwini</name>
    <dbReference type="NCBI Taxonomy" id="1538125"/>
    <lineage>
        <taxon>Eukaryota</taxon>
        <taxon>Metazoa</taxon>
        <taxon>Ecdysozoa</taxon>
        <taxon>Arthropoda</taxon>
        <taxon>Chelicerata</taxon>
        <taxon>Arachnida</taxon>
        <taxon>Araneae</taxon>
        <taxon>Araneomorphae</taxon>
        <taxon>Entelegynae</taxon>
        <taxon>Araneoidea</taxon>
        <taxon>Araneidae</taxon>
        <taxon>Caerostris</taxon>
    </lineage>
</organism>
<reference evidence="2 3" key="1">
    <citation type="submission" date="2021-06" db="EMBL/GenBank/DDBJ databases">
        <title>Caerostris darwini draft genome.</title>
        <authorList>
            <person name="Kono N."/>
            <person name="Arakawa K."/>
        </authorList>
    </citation>
    <scope>NUCLEOTIDE SEQUENCE [LARGE SCALE GENOMIC DNA]</scope>
</reference>
<evidence type="ECO:0000256" key="1">
    <source>
        <dbReference type="SAM" id="MobiDB-lite"/>
    </source>
</evidence>
<feature type="region of interest" description="Disordered" evidence="1">
    <location>
        <begin position="113"/>
        <end position="134"/>
    </location>
</feature>
<comment type="caution">
    <text evidence="2">The sequence shown here is derived from an EMBL/GenBank/DDBJ whole genome shotgun (WGS) entry which is preliminary data.</text>
</comment>
<protein>
    <submittedName>
        <fullName evidence="2">Uncharacterized protein</fullName>
    </submittedName>
</protein>
<dbReference type="Proteomes" id="UP001054837">
    <property type="component" value="Unassembled WGS sequence"/>
</dbReference>
<sequence>MILTASLSFFSSSTLSFDSTQERARGGRDNGKRKRGDTGWKEKRKENLRSLSELAPLSLANKTPRSILFSRRLHSPERPYRSYRADAVHSLLPYPVAMETTNAVHPSGRLRADVVSSSSSGSDKFGAKDLQLGM</sequence>
<accession>A0AAV4SNA5</accession>
<dbReference type="AlphaFoldDB" id="A0AAV4SNA5"/>
<gene>
    <name evidence="2" type="ORF">CDAR_571351</name>
</gene>
<name>A0AAV4SNA5_9ARAC</name>
<evidence type="ECO:0000313" key="2">
    <source>
        <dbReference type="EMBL" id="GIY33950.1"/>
    </source>
</evidence>
<proteinExistence type="predicted"/>
<feature type="region of interest" description="Disordered" evidence="1">
    <location>
        <begin position="20"/>
        <end position="47"/>
    </location>
</feature>
<evidence type="ECO:0000313" key="3">
    <source>
        <dbReference type="Proteomes" id="UP001054837"/>
    </source>
</evidence>
<keyword evidence="3" id="KW-1185">Reference proteome</keyword>
<dbReference type="EMBL" id="BPLQ01007999">
    <property type="protein sequence ID" value="GIY33950.1"/>
    <property type="molecule type" value="Genomic_DNA"/>
</dbReference>